<sequence length="260" mass="31452">MLELVKFEIWFNQTEKNTKTGNDYSQKVQSRNFYKYFYGEFAMAVKDNRIIWKEKSNLFLLNTIENFLTKYEIKTVRQYQKELGDHPKEAPSLWFINDTFGSWDKLQLELGKKPYDRYRWDRLPDQELFNLVEDFIVENDIKSYRQYEKLKVNSDLPSISTLKKRFLNLDIFFKAKREKENARSDFELLSALRDEIIRLKLESSLSRTAFEKSFNRNNVPAPQVLMRRMNKTWEQLLKEIGFDYREVKLDKLSKNLKNQN</sequence>
<protein>
    <submittedName>
        <fullName evidence="1">Uncharacterized protein</fullName>
    </submittedName>
</protein>
<reference evidence="1 2" key="1">
    <citation type="submission" date="2013-02" db="EMBL/GenBank/DDBJ databases">
        <title>The Genome Sequence of Enterococcus gilvus ATCC BAA-350.</title>
        <authorList>
            <consortium name="The Broad Institute Genome Sequencing Platform"/>
            <consortium name="The Broad Institute Genome Sequencing Center for Infectious Disease"/>
            <person name="Earl A.M."/>
            <person name="Gilmore M.S."/>
            <person name="Lebreton F."/>
            <person name="Walker B."/>
            <person name="Young S.K."/>
            <person name="Zeng Q."/>
            <person name="Gargeya S."/>
            <person name="Fitzgerald M."/>
            <person name="Haas B."/>
            <person name="Abouelleil A."/>
            <person name="Alvarado L."/>
            <person name="Arachchi H.M."/>
            <person name="Berlin A.M."/>
            <person name="Chapman S.B."/>
            <person name="Dewar J."/>
            <person name="Goldberg J."/>
            <person name="Griggs A."/>
            <person name="Gujja S."/>
            <person name="Hansen M."/>
            <person name="Howarth C."/>
            <person name="Imamovic A."/>
            <person name="Larimer J."/>
            <person name="McCowan C."/>
            <person name="Murphy C."/>
            <person name="Neiman D."/>
            <person name="Pearson M."/>
            <person name="Priest M."/>
            <person name="Roberts A."/>
            <person name="Saif S."/>
            <person name="Shea T."/>
            <person name="Sisk P."/>
            <person name="Sykes S."/>
            <person name="Wortman J."/>
            <person name="Nusbaum C."/>
            <person name="Birren B."/>
        </authorList>
    </citation>
    <scope>NUCLEOTIDE SEQUENCE [LARGE SCALE GENOMIC DNA]</scope>
    <source>
        <strain evidence="1 2">ATCC BAA-350</strain>
    </source>
</reference>
<dbReference type="PATRIC" id="fig|1158614.3.peg.2013"/>
<dbReference type="EMBL" id="AJDQ01000007">
    <property type="protein sequence ID" value="EOI56105.1"/>
    <property type="molecule type" value="Genomic_DNA"/>
</dbReference>
<accession>R2VED2</accession>
<gene>
    <name evidence="1" type="ORF">UKC_02002</name>
</gene>
<dbReference type="eggNOG" id="ENOG5033RMX">
    <property type="taxonomic scope" value="Bacteria"/>
</dbReference>
<comment type="caution">
    <text evidence="1">The sequence shown here is derived from an EMBL/GenBank/DDBJ whole genome shotgun (WGS) entry which is preliminary data.</text>
</comment>
<organism evidence="1 2">
    <name type="scientific">Enterococcus gilvus ATCC BAA-350</name>
    <dbReference type="NCBI Taxonomy" id="1158614"/>
    <lineage>
        <taxon>Bacteria</taxon>
        <taxon>Bacillati</taxon>
        <taxon>Bacillota</taxon>
        <taxon>Bacilli</taxon>
        <taxon>Lactobacillales</taxon>
        <taxon>Enterococcaceae</taxon>
        <taxon>Enterococcus</taxon>
    </lineage>
</organism>
<dbReference type="AlphaFoldDB" id="R2VED2"/>
<evidence type="ECO:0000313" key="2">
    <source>
        <dbReference type="Proteomes" id="UP000013750"/>
    </source>
</evidence>
<proteinExistence type="predicted"/>
<evidence type="ECO:0000313" key="1">
    <source>
        <dbReference type="EMBL" id="EOI56105.1"/>
    </source>
</evidence>
<name>R2VED2_9ENTE</name>
<dbReference type="Proteomes" id="UP000013750">
    <property type="component" value="Unassembled WGS sequence"/>
</dbReference>
<dbReference type="HOGENOM" id="CLU_109285_0_0_9"/>